<evidence type="ECO:0000256" key="10">
    <source>
        <dbReference type="RuleBase" id="RU003826"/>
    </source>
</evidence>
<dbReference type="SUPFAM" id="SSF51391">
    <property type="entry name" value="Thiamin phosphate synthase"/>
    <property type="match status" value="1"/>
</dbReference>
<dbReference type="UniPathway" id="UPA00060">
    <property type="reaction ID" value="UER00141"/>
</dbReference>
<dbReference type="InterPro" id="IPR036206">
    <property type="entry name" value="ThiamineP_synth_sf"/>
</dbReference>
<evidence type="ECO:0000313" key="14">
    <source>
        <dbReference type="Proteomes" id="UP000276770"/>
    </source>
</evidence>
<dbReference type="PANTHER" id="PTHR20857">
    <property type="entry name" value="THIAMINE-PHOSPHATE PYROPHOSPHORYLASE"/>
    <property type="match status" value="1"/>
</dbReference>
<evidence type="ECO:0000256" key="11">
    <source>
        <dbReference type="RuleBase" id="RU004253"/>
    </source>
</evidence>
<comment type="pathway">
    <text evidence="1 9 11">Cofactor biosynthesis; thiamine diphosphate biosynthesis; thiamine phosphate from 4-amino-2-methyl-5-diphosphomethylpyrimidine and 4-methyl-5-(2-phosphoethyl)-thiazole: step 1/1.</text>
</comment>
<evidence type="ECO:0000313" key="13">
    <source>
        <dbReference type="EMBL" id="RLQ97494.1"/>
    </source>
</evidence>
<dbReference type="AlphaFoldDB" id="A0A3L7K5F3"/>
<feature type="binding site" evidence="9">
    <location>
        <position position="177"/>
    </location>
    <ligand>
        <name>2-[(2R,5Z)-2-carboxy-4-methylthiazol-5(2H)-ylidene]ethyl phosphate</name>
        <dbReference type="ChEBI" id="CHEBI:62899"/>
    </ligand>
</feature>
<dbReference type="GO" id="GO:0009229">
    <property type="term" value="P:thiamine diphosphate biosynthetic process"/>
    <property type="evidence" value="ECO:0007669"/>
    <property type="project" value="UniProtKB-UniRule"/>
</dbReference>
<dbReference type="GO" id="GO:0005737">
    <property type="term" value="C:cytoplasm"/>
    <property type="evidence" value="ECO:0007669"/>
    <property type="project" value="TreeGrafter"/>
</dbReference>
<evidence type="ECO:0000256" key="9">
    <source>
        <dbReference type="HAMAP-Rule" id="MF_00097"/>
    </source>
</evidence>
<comment type="catalytic activity">
    <reaction evidence="6 9 10">
        <text>4-methyl-5-(2-phosphooxyethyl)-thiazole + 4-amino-2-methyl-5-(diphosphooxymethyl)pyrimidine + H(+) = thiamine phosphate + diphosphate</text>
        <dbReference type="Rhea" id="RHEA:22328"/>
        <dbReference type="ChEBI" id="CHEBI:15378"/>
        <dbReference type="ChEBI" id="CHEBI:33019"/>
        <dbReference type="ChEBI" id="CHEBI:37575"/>
        <dbReference type="ChEBI" id="CHEBI:57841"/>
        <dbReference type="ChEBI" id="CHEBI:58296"/>
        <dbReference type="EC" id="2.5.1.3"/>
    </reaction>
</comment>
<feature type="binding site" evidence="9">
    <location>
        <begin position="46"/>
        <end position="50"/>
    </location>
    <ligand>
        <name>4-amino-2-methyl-5-(diphosphooxymethyl)pyrimidine</name>
        <dbReference type="ChEBI" id="CHEBI:57841"/>
    </ligand>
</feature>
<evidence type="ECO:0000256" key="6">
    <source>
        <dbReference type="ARBA" id="ARBA00047334"/>
    </source>
</evidence>
<feature type="binding site" evidence="9">
    <location>
        <position position="82"/>
    </location>
    <ligand>
        <name>Mg(2+)</name>
        <dbReference type="ChEBI" id="CHEBI:18420"/>
    </ligand>
</feature>
<gene>
    <name evidence="9" type="primary">thiE</name>
    <name evidence="13" type="ORF">D9X91_04915</name>
</gene>
<dbReference type="CDD" id="cd00564">
    <property type="entry name" value="TMP_TenI"/>
    <property type="match status" value="1"/>
</dbReference>
<dbReference type="Proteomes" id="UP000276770">
    <property type="component" value="Unassembled WGS sequence"/>
</dbReference>
<keyword evidence="14" id="KW-1185">Reference proteome</keyword>
<evidence type="ECO:0000259" key="12">
    <source>
        <dbReference type="Pfam" id="PF02581"/>
    </source>
</evidence>
<comment type="catalytic activity">
    <reaction evidence="7 9 10">
        <text>2-(2-carboxy-4-methylthiazol-5-yl)ethyl phosphate + 4-amino-2-methyl-5-(diphosphooxymethyl)pyrimidine + 2 H(+) = thiamine phosphate + CO2 + diphosphate</text>
        <dbReference type="Rhea" id="RHEA:47848"/>
        <dbReference type="ChEBI" id="CHEBI:15378"/>
        <dbReference type="ChEBI" id="CHEBI:16526"/>
        <dbReference type="ChEBI" id="CHEBI:33019"/>
        <dbReference type="ChEBI" id="CHEBI:37575"/>
        <dbReference type="ChEBI" id="CHEBI:57841"/>
        <dbReference type="ChEBI" id="CHEBI:62890"/>
        <dbReference type="EC" id="2.5.1.3"/>
    </reaction>
</comment>
<dbReference type="EC" id="2.5.1.3" evidence="9"/>
<keyword evidence="5 9" id="KW-0784">Thiamine biosynthesis</keyword>
<proteinExistence type="inferred from homology"/>
<dbReference type="HAMAP" id="MF_00097">
    <property type="entry name" value="TMP_synthase"/>
    <property type="match status" value="1"/>
</dbReference>
<feature type="domain" description="Thiamine phosphate synthase/TenI" evidence="12">
    <location>
        <begin position="17"/>
        <end position="200"/>
    </location>
</feature>
<comment type="similarity">
    <text evidence="9 10">Belongs to the thiamine-phosphate synthase family.</text>
</comment>
<feature type="binding site" evidence="9">
    <location>
        <begin position="145"/>
        <end position="147"/>
    </location>
    <ligand>
        <name>2-[(2R,5Z)-2-carboxy-4-methylthiazol-5(2H)-ylidene]ethyl phosphate</name>
        <dbReference type="ChEBI" id="CHEBI:62899"/>
    </ligand>
</feature>
<accession>A0A3L7K5F3</accession>
<feature type="binding site" evidence="9">
    <location>
        <position position="119"/>
    </location>
    <ligand>
        <name>4-amino-2-methyl-5-(diphosphooxymethyl)pyrimidine</name>
        <dbReference type="ChEBI" id="CHEBI:57841"/>
    </ligand>
</feature>
<dbReference type="GO" id="GO:0009228">
    <property type="term" value="P:thiamine biosynthetic process"/>
    <property type="evidence" value="ECO:0007669"/>
    <property type="project" value="UniProtKB-KW"/>
</dbReference>
<dbReference type="GO" id="GO:0004789">
    <property type="term" value="F:thiamine-phosphate diphosphorylase activity"/>
    <property type="evidence" value="ECO:0007669"/>
    <property type="project" value="UniProtKB-UniRule"/>
</dbReference>
<name>A0A3L7K5F3_9BACI</name>
<feature type="binding site" evidence="9">
    <location>
        <position position="148"/>
    </location>
    <ligand>
        <name>4-amino-2-methyl-5-(diphosphooxymethyl)pyrimidine</name>
        <dbReference type="ChEBI" id="CHEBI:57841"/>
    </ligand>
</feature>
<keyword evidence="3 9" id="KW-0479">Metal-binding</keyword>
<evidence type="ECO:0000256" key="4">
    <source>
        <dbReference type="ARBA" id="ARBA00022842"/>
    </source>
</evidence>
<feature type="binding site" evidence="9">
    <location>
        <position position="101"/>
    </location>
    <ligand>
        <name>Mg(2+)</name>
        <dbReference type="ChEBI" id="CHEBI:18420"/>
    </ligand>
</feature>
<comment type="catalytic activity">
    <reaction evidence="8 9 10">
        <text>2-[(2R,5Z)-2-carboxy-4-methylthiazol-5(2H)-ylidene]ethyl phosphate + 4-amino-2-methyl-5-(diphosphooxymethyl)pyrimidine + 2 H(+) = thiamine phosphate + CO2 + diphosphate</text>
        <dbReference type="Rhea" id="RHEA:47844"/>
        <dbReference type="ChEBI" id="CHEBI:15378"/>
        <dbReference type="ChEBI" id="CHEBI:16526"/>
        <dbReference type="ChEBI" id="CHEBI:33019"/>
        <dbReference type="ChEBI" id="CHEBI:37575"/>
        <dbReference type="ChEBI" id="CHEBI:57841"/>
        <dbReference type="ChEBI" id="CHEBI:62899"/>
        <dbReference type="EC" id="2.5.1.3"/>
    </reaction>
</comment>
<dbReference type="GO" id="GO:0000287">
    <property type="term" value="F:magnesium ion binding"/>
    <property type="evidence" value="ECO:0007669"/>
    <property type="project" value="UniProtKB-UniRule"/>
</dbReference>
<dbReference type="InterPro" id="IPR034291">
    <property type="entry name" value="TMP_synthase"/>
</dbReference>
<dbReference type="PANTHER" id="PTHR20857:SF15">
    <property type="entry name" value="THIAMINE-PHOSPHATE SYNTHASE"/>
    <property type="match status" value="1"/>
</dbReference>
<evidence type="ECO:0000256" key="8">
    <source>
        <dbReference type="ARBA" id="ARBA00047883"/>
    </source>
</evidence>
<dbReference type="NCBIfam" id="TIGR00693">
    <property type="entry name" value="thiE"/>
    <property type="match status" value="1"/>
</dbReference>
<organism evidence="13 14">
    <name type="scientific">Falsibacillus albus</name>
    <dbReference type="NCBI Taxonomy" id="2478915"/>
    <lineage>
        <taxon>Bacteria</taxon>
        <taxon>Bacillati</taxon>
        <taxon>Bacillota</taxon>
        <taxon>Bacilli</taxon>
        <taxon>Bacillales</taxon>
        <taxon>Bacillaceae</taxon>
        <taxon>Falsibacillus</taxon>
    </lineage>
</organism>
<evidence type="ECO:0000256" key="1">
    <source>
        <dbReference type="ARBA" id="ARBA00005165"/>
    </source>
</evidence>
<evidence type="ECO:0000256" key="3">
    <source>
        <dbReference type="ARBA" id="ARBA00022723"/>
    </source>
</evidence>
<evidence type="ECO:0000256" key="5">
    <source>
        <dbReference type="ARBA" id="ARBA00022977"/>
    </source>
</evidence>
<comment type="cofactor">
    <cofactor evidence="9">
        <name>Mg(2+)</name>
        <dbReference type="ChEBI" id="CHEBI:18420"/>
    </cofactor>
    <text evidence="9">Binds 1 Mg(2+) ion per subunit.</text>
</comment>
<keyword evidence="4 9" id="KW-0460">Magnesium</keyword>
<dbReference type="InterPro" id="IPR013785">
    <property type="entry name" value="Aldolase_TIM"/>
</dbReference>
<comment type="caution">
    <text evidence="13">The sequence shown here is derived from an EMBL/GenBank/DDBJ whole genome shotgun (WGS) entry which is preliminary data.</text>
</comment>
<dbReference type="FunFam" id="3.20.20.70:FF:000096">
    <property type="entry name" value="Thiamine-phosphate synthase"/>
    <property type="match status" value="1"/>
</dbReference>
<dbReference type="Gene3D" id="3.20.20.70">
    <property type="entry name" value="Aldolase class I"/>
    <property type="match status" value="1"/>
</dbReference>
<sequence length="225" mass="24369">MLEMRIPSHQLRDLLKLYFIMGSQNTDKDPRFVLEEAIQGGITLFQFREKGEGAKTGGEKEELARSLMQLCRNHGIPFIVNDDIDLAIAIDADGVHVGQDDEDVAAVRERIGDKILGVSAHTLKEVEEAIEDGADYLGIGPIFPTGTKPDAKKPQGDTLIRAVRKEKIDIPIVGIGGITAENASFVIQSGADGISLISAISQAASPKESSKQLLERIMVPLAQNK</sequence>
<keyword evidence="2 9" id="KW-0808">Transferase</keyword>
<feature type="binding site" evidence="9">
    <location>
        <position position="81"/>
    </location>
    <ligand>
        <name>4-amino-2-methyl-5-(diphosphooxymethyl)pyrimidine</name>
        <dbReference type="ChEBI" id="CHEBI:57841"/>
    </ligand>
</feature>
<protein>
    <recommendedName>
        <fullName evidence="9">Thiamine-phosphate synthase</fullName>
        <shortName evidence="9">TP synthase</shortName>
        <shortName evidence="9">TPS</shortName>
        <ecNumber evidence="9">2.5.1.3</ecNumber>
    </recommendedName>
    <alternativeName>
        <fullName evidence="9">Thiamine-phosphate pyrophosphorylase</fullName>
        <shortName evidence="9">TMP pyrophosphorylase</shortName>
        <shortName evidence="9">TMP-PPase</shortName>
    </alternativeName>
</protein>
<dbReference type="OrthoDB" id="9812206at2"/>
<feature type="binding site" evidence="9">
    <location>
        <begin position="197"/>
        <end position="198"/>
    </location>
    <ligand>
        <name>2-[(2R,5Z)-2-carboxy-4-methylthiazol-5(2H)-ylidene]ethyl phosphate</name>
        <dbReference type="ChEBI" id="CHEBI:62899"/>
    </ligand>
</feature>
<dbReference type="InterPro" id="IPR022998">
    <property type="entry name" value="ThiamineP_synth_TenI"/>
</dbReference>
<evidence type="ECO:0000256" key="7">
    <source>
        <dbReference type="ARBA" id="ARBA00047851"/>
    </source>
</evidence>
<dbReference type="EMBL" id="RCVZ01000002">
    <property type="protein sequence ID" value="RLQ97494.1"/>
    <property type="molecule type" value="Genomic_DNA"/>
</dbReference>
<dbReference type="Pfam" id="PF02581">
    <property type="entry name" value="TMP-TENI"/>
    <property type="match status" value="1"/>
</dbReference>
<reference evidence="13 14" key="1">
    <citation type="submission" date="2018-10" db="EMBL/GenBank/DDBJ databases">
        <title>Falsibacillus sp. genome draft.</title>
        <authorList>
            <person name="Shi S."/>
        </authorList>
    </citation>
    <scope>NUCLEOTIDE SEQUENCE [LARGE SCALE GENOMIC DNA]</scope>
    <source>
        <strain evidence="13 14">GY 10110</strain>
    </source>
</reference>
<comment type="function">
    <text evidence="9">Condenses 4-methyl-5-(beta-hydroxyethyl)thiazole monophosphate (THZ-P) and 2-methyl-4-amino-5-hydroxymethyl pyrimidine pyrophosphate (HMP-PP) to form thiamine monophosphate (TMP).</text>
</comment>
<evidence type="ECO:0000256" key="2">
    <source>
        <dbReference type="ARBA" id="ARBA00022679"/>
    </source>
</evidence>